<dbReference type="OrthoDB" id="109811at2759"/>
<keyword evidence="2" id="KW-1185">Reference proteome</keyword>
<protein>
    <submittedName>
        <fullName evidence="1">Uncharacterized protein</fullName>
    </submittedName>
</protein>
<accession>A0A225W077</accession>
<gene>
    <name evidence="1" type="ORF">PHMEG_00016553</name>
</gene>
<organism evidence="1 2">
    <name type="scientific">Phytophthora megakarya</name>
    <dbReference type="NCBI Taxonomy" id="4795"/>
    <lineage>
        <taxon>Eukaryota</taxon>
        <taxon>Sar</taxon>
        <taxon>Stramenopiles</taxon>
        <taxon>Oomycota</taxon>
        <taxon>Peronosporomycetes</taxon>
        <taxon>Peronosporales</taxon>
        <taxon>Peronosporaceae</taxon>
        <taxon>Phytophthora</taxon>
    </lineage>
</organism>
<sequence>MLECNFVISKTEWVKWPLQPDAASCGVLIGAHTYDCLTENTEGKICKISKSDVTAMRSRMVWAIMHSTELSISKHDAATTAKISHKLQNQRK</sequence>
<dbReference type="EMBL" id="NBNE01002402">
    <property type="protein sequence ID" value="OWZ10578.1"/>
    <property type="molecule type" value="Genomic_DNA"/>
</dbReference>
<dbReference type="Proteomes" id="UP000198211">
    <property type="component" value="Unassembled WGS sequence"/>
</dbReference>
<dbReference type="AlphaFoldDB" id="A0A225W077"/>
<reference evidence="2" key="1">
    <citation type="submission" date="2017-03" db="EMBL/GenBank/DDBJ databases">
        <title>Phytopthora megakarya and P. palmivora, two closely related causual agents of cacao black pod achieved similar genome size and gene model numbers by different mechanisms.</title>
        <authorList>
            <person name="Ali S."/>
            <person name="Shao J."/>
            <person name="Larry D.J."/>
            <person name="Kronmiller B."/>
            <person name="Shen D."/>
            <person name="Strem M.D."/>
            <person name="Melnick R.L."/>
            <person name="Guiltinan M.J."/>
            <person name="Tyler B.M."/>
            <person name="Meinhardt L.W."/>
            <person name="Bailey B.A."/>
        </authorList>
    </citation>
    <scope>NUCLEOTIDE SEQUENCE [LARGE SCALE GENOMIC DNA]</scope>
    <source>
        <strain evidence="2">zdho120</strain>
    </source>
</reference>
<comment type="caution">
    <text evidence="1">The sequence shown here is derived from an EMBL/GenBank/DDBJ whole genome shotgun (WGS) entry which is preliminary data.</text>
</comment>
<name>A0A225W077_9STRA</name>
<proteinExistence type="predicted"/>
<evidence type="ECO:0000313" key="1">
    <source>
        <dbReference type="EMBL" id="OWZ10578.1"/>
    </source>
</evidence>
<evidence type="ECO:0000313" key="2">
    <source>
        <dbReference type="Proteomes" id="UP000198211"/>
    </source>
</evidence>